<sequence>MTRKSAKSVLTVTILFLLSIGAGVVIGHSESEDEITRILGAQLPESATEIDYKISRGWDGPSLFLCARMSKPEFLRYVEEIRIKKQSEGKLVKQRYRQSTTSAFSHSKFLGLSCWFATPASNQDTYVLFSPKNYFMVIRYQNETMFVSFSSQ</sequence>
<protein>
    <submittedName>
        <fullName evidence="1">Uncharacterized protein</fullName>
    </submittedName>
</protein>
<name>A0AA97AQZ7_9CYAN</name>
<dbReference type="EMBL" id="CP053586">
    <property type="protein sequence ID" value="WNZ24513.1"/>
    <property type="molecule type" value="Genomic_DNA"/>
</dbReference>
<evidence type="ECO:0000313" key="1">
    <source>
        <dbReference type="EMBL" id="WNZ24513.1"/>
    </source>
</evidence>
<reference evidence="1" key="1">
    <citation type="submission" date="2020-05" db="EMBL/GenBank/DDBJ databases">
        <authorList>
            <person name="Zhu T."/>
            <person name="Keshari N."/>
            <person name="Lu X."/>
        </authorList>
    </citation>
    <scope>NUCLEOTIDE SEQUENCE</scope>
    <source>
        <strain evidence="1">NK1-12</strain>
    </source>
</reference>
<proteinExistence type="predicted"/>
<dbReference type="RefSeq" id="WP_316430349.1">
    <property type="nucleotide sequence ID" value="NZ_CP053586.1"/>
</dbReference>
<organism evidence="1">
    <name type="scientific">Leptolyngbya sp. NK1-12</name>
    <dbReference type="NCBI Taxonomy" id="2547451"/>
    <lineage>
        <taxon>Bacteria</taxon>
        <taxon>Bacillati</taxon>
        <taxon>Cyanobacteriota</taxon>
        <taxon>Cyanophyceae</taxon>
        <taxon>Leptolyngbyales</taxon>
        <taxon>Leptolyngbyaceae</taxon>
        <taxon>Leptolyngbya group</taxon>
        <taxon>Leptolyngbya</taxon>
    </lineage>
</organism>
<dbReference type="AlphaFoldDB" id="A0AA97AQZ7"/>
<gene>
    <name evidence="1" type="ORF">HJG54_17740</name>
</gene>
<accession>A0AA97AQZ7</accession>